<dbReference type="Gene3D" id="3.20.20.10">
    <property type="entry name" value="Alanine racemase"/>
    <property type="match status" value="1"/>
</dbReference>
<dbReference type="InterPro" id="IPR029066">
    <property type="entry name" value="PLP-binding_barrel"/>
</dbReference>
<dbReference type="PANTHER" id="PTHR10146">
    <property type="entry name" value="PROLINE SYNTHETASE CO-TRANSCRIBED BACTERIAL HOMOLOG PROTEIN"/>
    <property type="match status" value="1"/>
</dbReference>
<evidence type="ECO:0000313" key="4">
    <source>
        <dbReference type="EMBL" id="BCD86021.1"/>
    </source>
</evidence>
<proteinExistence type="inferred from homology"/>
<dbReference type="SUPFAM" id="SSF51419">
    <property type="entry name" value="PLP-binding barrel"/>
    <property type="match status" value="1"/>
</dbReference>
<sequence length="83" mass="8991">MAALPNLHLRGLMAIPEPTEDRAEQHAAFARLQQLSHSLNLPLDTLSMGMSHDLEAAIAEGATWVRIGTALFGARDYGQPAQQ</sequence>
<organism evidence="4 5">
    <name type="scientific">Pseudomonas solani</name>
    <dbReference type="NCBI Taxonomy" id="2731552"/>
    <lineage>
        <taxon>Bacteria</taxon>
        <taxon>Pseudomonadati</taxon>
        <taxon>Pseudomonadota</taxon>
        <taxon>Gammaproteobacteria</taxon>
        <taxon>Pseudomonadales</taxon>
        <taxon>Pseudomonadaceae</taxon>
        <taxon>Pseudomonas</taxon>
    </lineage>
</organism>
<keyword evidence="5" id="KW-1185">Reference proteome</keyword>
<evidence type="ECO:0000256" key="2">
    <source>
        <dbReference type="RuleBase" id="RU004514"/>
    </source>
</evidence>
<dbReference type="EMBL" id="AP023081">
    <property type="protein sequence ID" value="BCD86021.1"/>
    <property type="molecule type" value="Genomic_DNA"/>
</dbReference>
<dbReference type="Proteomes" id="UP001064896">
    <property type="component" value="Chromosome"/>
</dbReference>
<comment type="similarity">
    <text evidence="2">Belongs to the pyridoxal phosphate-binding protein YggS/PROSC family.</text>
</comment>
<dbReference type="PANTHER" id="PTHR10146:SF14">
    <property type="entry name" value="PYRIDOXAL PHOSPHATE HOMEOSTASIS PROTEIN"/>
    <property type="match status" value="1"/>
</dbReference>
<evidence type="ECO:0000256" key="1">
    <source>
        <dbReference type="ARBA" id="ARBA00022898"/>
    </source>
</evidence>
<protein>
    <recommendedName>
        <fullName evidence="3">Alanine racemase N-terminal domain-containing protein</fullName>
    </recommendedName>
</protein>
<evidence type="ECO:0000259" key="3">
    <source>
        <dbReference type="Pfam" id="PF01168"/>
    </source>
</evidence>
<keyword evidence="1" id="KW-0663">Pyridoxal phosphate</keyword>
<dbReference type="InterPro" id="IPR011078">
    <property type="entry name" value="PyrdxlP_homeostasis"/>
</dbReference>
<accession>A0ABN6BSF1</accession>
<evidence type="ECO:0000313" key="5">
    <source>
        <dbReference type="Proteomes" id="UP001064896"/>
    </source>
</evidence>
<gene>
    <name evidence="4" type="ORF">PSm6_24280</name>
</gene>
<reference evidence="4" key="1">
    <citation type="submission" date="2020-05" db="EMBL/GenBank/DDBJ databases">
        <title>Complete genome sequence of Pseudomonas sp. Sm006.</title>
        <authorList>
            <person name="Takeuchi K."/>
            <person name="Someya N."/>
        </authorList>
    </citation>
    <scope>NUCLEOTIDE SEQUENCE</scope>
    <source>
        <strain evidence="4">Sm006</strain>
    </source>
</reference>
<feature type="domain" description="Alanine racemase N-terminal" evidence="3">
    <location>
        <begin position="2"/>
        <end position="75"/>
    </location>
</feature>
<dbReference type="Pfam" id="PF01168">
    <property type="entry name" value="Ala_racemase_N"/>
    <property type="match status" value="1"/>
</dbReference>
<name>A0ABN6BSF1_9PSED</name>
<dbReference type="InterPro" id="IPR001608">
    <property type="entry name" value="Ala_racemase_N"/>
</dbReference>